<evidence type="ECO:0000256" key="1">
    <source>
        <dbReference type="ARBA" id="ARBA00004141"/>
    </source>
</evidence>
<dbReference type="PANTHER" id="PTHR23502:SF48">
    <property type="entry name" value="MULTIDRUG TRANSPORTER, PUTATIVE (AFU_ORTHOLOGUE AFUA_5G02700)-RELATED"/>
    <property type="match status" value="1"/>
</dbReference>
<feature type="transmembrane region" description="Helical" evidence="5">
    <location>
        <begin position="317"/>
        <end position="343"/>
    </location>
</feature>
<dbReference type="PROSITE" id="PS50850">
    <property type="entry name" value="MFS"/>
    <property type="match status" value="1"/>
</dbReference>
<comment type="subcellular location">
    <subcellularLocation>
        <location evidence="1">Membrane</location>
        <topology evidence="1">Multi-pass membrane protein</topology>
    </subcellularLocation>
</comment>
<feature type="transmembrane region" description="Helical" evidence="5">
    <location>
        <begin position="182"/>
        <end position="203"/>
    </location>
</feature>
<comment type="caution">
    <text evidence="7">The sequence shown here is derived from an EMBL/GenBank/DDBJ whole genome shotgun (WGS) entry which is preliminary data.</text>
</comment>
<reference evidence="7 8" key="1">
    <citation type="submission" date="2018-11" db="EMBL/GenBank/DDBJ databases">
        <title>Genome sequence of Apiotrichum porosum DSM 27194.</title>
        <authorList>
            <person name="Aliyu H."/>
            <person name="Gorte O."/>
            <person name="Ochsenreither K."/>
        </authorList>
    </citation>
    <scope>NUCLEOTIDE SEQUENCE [LARGE SCALE GENOMIC DNA]</scope>
    <source>
        <strain evidence="7 8">DSM 27194</strain>
    </source>
</reference>
<dbReference type="GO" id="GO:0022857">
    <property type="term" value="F:transmembrane transporter activity"/>
    <property type="evidence" value="ECO:0007669"/>
    <property type="project" value="InterPro"/>
</dbReference>
<keyword evidence="2 5" id="KW-0812">Transmembrane</keyword>
<evidence type="ECO:0000256" key="3">
    <source>
        <dbReference type="ARBA" id="ARBA00022989"/>
    </source>
</evidence>
<name>A0A427XTD7_9TREE</name>
<feature type="transmembrane region" description="Helical" evidence="5">
    <location>
        <begin position="462"/>
        <end position="480"/>
    </location>
</feature>
<dbReference type="OrthoDB" id="6770063at2759"/>
<dbReference type="Gene3D" id="1.20.1250.20">
    <property type="entry name" value="MFS general substrate transporter like domains"/>
    <property type="match status" value="1"/>
</dbReference>
<evidence type="ECO:0000256" key="5">
    <source>
        <dbReference type="SAM" id="Phobius"/>
    </source>
</evidence>
<evidence type="ECO:0000259" key="6">
    <source>
        <dbReference type="PROSITE" id="PS50850"/>
    </source>
</evidence>
<dbReference type="GO" id="GO:0005886">
    <property type="term" value="C:plasma membrane"/>
    <property type="evidence" value="ECO:0007669"/>
    <property type="project" value="TreeGrafter"/>
</dbReference>
<feature type="transmembrane region" description="Helical" evidence="5">
    <location>
        <begin position="420"/>
        <end position="441"/>
    </location>
</feature>
<dbReference type="SUPFAM" id="SSF103473">
    <property type="entry name" value="MFS general substrate transporter"/>
    <property type="match status" value="1"/>
</dbReference>
<sequence>MIEPVEAEFAYPPIFSNAQEEALREEDVEVLGRVTSAGDRRTSTGESTVIHRDPIDVEKAGGRIIVDFEPGMGENPHEWGKGRKWYSTIACSFLCLAVALGSSMPTGDLPGQATTLHASDEVIYLSISLFVLGFGIGPLAFAPLSEVFGRKPIYLVSMFLYFIFTLPSCLAKNSATMLAGRMLAGISASAPMTNVGGSISDLWSVEDRGIPMAVFSATIFLGPCLGPLFGGWIADKTHQWRWIYWVLFMFIGAVFVSTIFTSETLGTVILRNKAKKLNKEHKTTVYISKHDVDAVPFKESMKVALVRPFILMFLEPVILFMSFYLSFIYALLYALFFAFPVAFEELRGWSAGMTGVAFVSIIIGMLLAMACMPIQEKLYKRHCRNGAIPEARLYPMLLGAIILPISLLIFAFTSYRGMTWVGPCIAGGLFGYCMIIIYIAANSYIVDSYADFAASAVAAKTLMRSCVGASVPLWITQMLAGYDSDPYVSFKWAMLTIACVSVVIVFIPFIFFFKGGAIRARSTRAVKDA</sequence>
<dbReference type="FunFam" id="1.20.1250.20:FF:000011">
    <property type="entry name" value="MFS multidrug transporter, putative"/>
    <property type="match status" value="1"/>
</dbReference>
<dbReference type="Pfam" id="PF07690">
    <property type="entry name" value="MFS_1"/>
    <property type="match status" value="1"/>
</dbReference>
<feature type="transmembrane region" description="Helical" evidence="5">
    <location>
        <begin position="153"/>
        <end position="170"/>
    </location>
</feature>
<gene>
    <name evidence="7" type="primary">NAG4_2</name>
    <name evidence="7" type="ORF">EHS24_008272</name>
</gene>
<dbReference type="EMBL" id="RSCE01000006">
    <property type="protein sequence ID" value="RSH82068.1"/>
    <property type="molecule type" value="Genomic_DNA"/>
</dbReference>
<evidence type="ECO:0000256" key="4">
    <source>
        <dbReference type="ARBA" id="ARBA00023136"/>
    </source>
</evidence>
<feature type="transmembrane region" description="Helical" evidence="5">
    <location>
        <begin position="210"/>
        <end position="230"/>
    </location>
</feature>
<accession>A0A427XTD7</accession>
<feature type="transmembrane region" description="Helical" evidence="5">
    <location>
        <begin position="122"/>
        <end position="141"/>
    </location>
</feature>
<protein>
    <submittedName>
        <fullName evidence="7">Synaptic vesicle transporter SVOP</fullName>
    </submittedName>
</protein>
<feature type="transmembrane region" description="Helical" evidence="5">
    <location>
        <begin position="492"/>
        <end position="513"/>
    </location>
</feature>
<evidence type="ECO:0000313" key="7">
    <source>
        <dbReference type="EMBL" id="RSH82068.1"/>
    </source>
</evidence>
<dbReference type="CDD" id="cd17323">
    <property type="entry name" value="MFS_Tpo1_MDR_like"/>
    <property type="match status" value="1"/>
</dbReference>
<dbReference type="Proteomes" id="UP000279236">
    <property type="component" value="Unassembled WGS sequence"/>
</dbReference>
<dbReference type="AlphaFoldDB" id="A0A427XTD7"/>
<feature type="domain" description="Major facilitator superfamily (MFS) profile" evidence="6">
    <location>
        <begin position="87"/>
        <end position="516"/>
    </location>
</feature>
<dbReference type="RefSeq" id="XP_028476523.1">
    <property type="nucleotide sequence ID" value="XM_028623590.1"/>
</dbReference>
<organism evidence="7 8">
    <name type="scientific">Apiotrichum porosum</name>
    <dbReference type="NCBI Taxonomy" id="105984"/>
    <lineage>
        <taxon>Eukaryota</taxon>
        <taxon>Fungi</taxon>
        <taxon>Dikarya</taxon>
        <taxon>Basidiomycota</taxon>
        <taxon>Agaricomycotina</taxon>
        <taxon>Tremellomycetes</taxon>
        <taxon>Trichosporonales</taxon>
        <taxon>Trichosporonaceae</taxon>
        <taxon>Apiotrichum</taxon>
    </lineage>
</organism>
<feature type="transmembrane region" description="Helical" evidence="5">
    <location>
        <begin position="393"/>
        <end position="414"/>
    </location>
</feature>
<dbReference type="InterPro" id="IPR036259">
    <property type="entry name" value="MFS_trans_sf"/>
</dbReference>
<dbReference type="GeneID" id="39592815"/>
<evidence type="ECO:0000313" key="8">
    <source>
        <dbReference type="Proteomes" id="UP000279236"/>
    </source>
</evidence>
<dbReference type="STRING" id="105984.A0A427XTD7"/>
<keyword evidence="3 5" id="KW-1133">Transmembrane helix</keyword>
<proteinExistence type="predicted"/>
<dbReference type="InterPro" id="IPR011701">
    <property type="entry name" value="MFS"/>
</dbReference>
<evidence type="ECO:0000256" key="2">
    <source>
        <dbReference type="ARBA" id="ARBA00022692"/>
    </source>
</evidence>
<dbReference type="PANTHER" id="PTHR23502">
    <property type="entry name" value="MAJOR FACILITATOR SUPERFAMILY"/>
    <property type="match status" value="1"/>
</dbReference>
<keyword evidence="8" id="KW-1185">Reference proteome</keyword>
<dbReference type="InterPro" id="IPR020846">
    <property type="entry name" value="MFS_dom"/>
</dbReference>
<feature type="transmembrane region" description="Helical" evidence="5">
    <location>
        <begin position="242"/>
        <end position="270"/>
    </location>
</feature>
<feature type="transmembrane region" description="Helical" evidence="5">
    <location>
        <begin position="85"/>
        <end position="102"/>
    </location>
</feature>
<feature type="transmembrane region" description="Helical" evidence="5">
    <location>
        <begin position="349"/>
        <end position="372"/>
    </location>
</feature>
<keyword evidence="4 5" id="KW-0472">Membrane</keyword>